<feature type="transmembrane region" description="Helical" evidence="5">
    <location>
        <begin position="300"/>
        <end position="318"/>
    </location>
</feature>
<dbReference type="PANTHER" id="PTHR43359:SF1">
    <property type="entry name" value="FORMATE HYDROGENLYASE SUBUNIT 4-RELATED"/>
    <property type="match status" value="1"/>
</dbReference>
<evidence type="ECO:0000256" key="3">
    <source>
        <dbReference type="ARBA" id="ARBA00022989"/>
    </source>
</evidence>
<reference evidence="6 7" key="1">
    <citation type="journal article" date="2016" name="Nat. Commun.">
        <title>Thousands of microbial genomes shed light on interconnected biogeochemical processes in an aquifer system.</title>
        <authorList>
            <person name="Anantharaman K."/>
            <person name="Brown C.T."/>
            <person name="Hug L.A."/>
            <person name="Sharon I."/>
            <person name="Castelle C.J."/>
            <person name="Probst A.J."/>
            <person name="Thomas B.C."/>
            <person name="Singh A."/>
            <person name="Wilkins M.J."/>
            <person name="Karaoz U."/>
            <person name="Brodie E.L."/>
            <person name="Williams K.H."/>
            <person name="Hubbard S.S."/>
            <person name="Banfield J.F."/>
        </authorList>
    </citation>
    <scope>NUCLEOTIDE SEQUENCE [LARGE SCALE GENOMIC DNA]</scope>
</reference>
<protein>
    <submittedName>
        <fullName evidence="6">Formate hydrogenlyase</fullName>
    </submittedName>
</protein>
<dbReference type="InterPro" id="IPR052561">
    <property type="entry name" value="ComplexI_Subunit1"/>
</dbReference>
<gene>
    <name evidence="6" type="ORF">A2140_05200</name>
</gene>
<dbReference type="EMBL" id="MFSQ01000017">
    <property type="protein sequence ID" value="OGI41326.1"/>
    <property type="molecule type" value="Genomic_DNA"/>
</dbReference>
<evidence type="ECO:0000313" key="6">
    <source>
        <dbReference type="EMBL" id="OGI41326.1"/>
    </source>
</evidence>
<dbReference type="InterPro" id="IPR001694">
    <property type="entry name" value="NADH_UbQ_OxRdtase_su1/FPO"/>
</dbReference>
<feature type="transmembrane region" description="Helical" evidence="5">
    <location>
        <begin position="77"/>
        <end position="94"/>
    </location>
</feature>
<feature type="transmembrane region" description="Helical" evidence="5">
    <location>
        <begin position="106"/>
        <end position="127"/>
    </location>
</feature>
<feature type="transmembrane region" description="Helical" evidence="5">
    <location>
        <begin position="239"/>
        <end position="256"/>
    </location>
</feature>
<comment type="subcellular location">
    <subcellularLocation>
        <location evidence="1">Membrane</location>
        <topology evidence="1">Multi-pass membrane protein</topology>
    </subcellularLocation>
</comment>
<feature type="transmembrane region" description="Helical" evidence="5">
    <location>
        <begin position="178"/>
        <end position="196"/>
    </location>
</feature>
<dbReference type="GO" id="GO:0016829">
    <property type="term" value="F:lyase activity"/>
    <property type="evidence" value="ECO:0007669"/>
    <property type="project" value="UniProtKB-KW"/>
</dbReference>
<dbReference type="Proteomes" id="UP000178379">
    <property type="component" value="Unassembled WGS sequence"/>
</dbReference>
<dbReference type="GO" id="GO:0005886">
    <property type="term" value="C:plasma membrane"/>
    <property type="evidence" value="ECO:0007669"/>
    <property type="project" value="TreeGrafter"/>
</dbReference>
<keyword evidence="6" id="KW-0456">Lyase</keyword>
<feature type="transmembrane region" description="Helical" evidence="5">
    <location>
        <begin position="268"/>
        <end position="288"/>
    </location>
</feature>
<dbReference type="STRING" id="1817756.A2140_05200"/>
<dbReference type="PANTHER" id="PTHR43359">
    <property type="entry name" value="FORMATE HYDROGENLYASE SUBUNIT 4"/>
    <property type="match status" value="1"/>
</dbReference>
<organism evidence="6 7">
    <name type="scientific">Candidatus Muproteobacteria bacterium RBG_16_62_13</name>
    <dbReference type="NCBI Taxonomy" id="1817756"/>
    <lineage>
        <taxon>Bacteria</taxon>
        <taxon>Pseudomonadati</taxon>
        <taxon>Pseudomonadota</taxon>
        <taxon>Candidatus Muproteobacteria</taxon>
    </lineage>
</organism>
<sequence>MSLPLPIDTGWLLAILQTALFVLLAPLLSGWIKRVKCHLQNRAAPSVFQPYRDLAKLLRKHTVLAENASWLFRATPYVLFSTTIVTAAIVPLVALELPTAQIADVIVLVGFLALGRFFLALAGLDIGTAFGGMGSSREMMIGALAEPVLLMTAFTVSMSASTTNLSEAMNYTLANGLVLRPSFLFAAFGLMLVAVAETGRVPVDNPATHLELTMVHEAMILEYTGRHLALIEWASKIKLMIYLVLIANLFFPWGIARELTPLDLAEGAAAIAGKLILLGMALVVWETIMAKMRIFRVPPYLGFAFLLSLLGMLTHVILETGG</sequence>
<evidence type="ECO:0000313" key="7">
    <source>
        <dbReference type="Proteomes" id="UP000178379"/>
    </source>
</evidence>
<evidence type="ECO:0000256" key="4">
    <source>
        <dbReference type="ARBA" id="ARBA00023136"/>
    </source>
</evidence>
<evidence type="ECO:0000256" key="1">
    <source>
        <dbReference type="ARBA" id="ARBA00004141"/>
    </source>
</evidence>
<name>A0A1F6T8B3_9PROT</name>
<evidence type="ECO:0000256" key="5">
    <source>
        <dbReference type="SAM" id="Phobius"/>
    </source>
</evidence>
<proteinExistence type="predicted"/>
<keyword evidence="4 5" id="KW-0472">Membrane</keyword>
<dbReference type="AlphaFoldDB" id="A0A1F6T8B3"/>
<accession>A0A1F6T8B3</accession>
<comment type="caution">
    <text evidence="6">The sequence shown here is derived from an EMBL/GenBank/DDBJ whole genome shotgun (WGS) entry which is preliminary data.</text>
</comment>
<evidence type="ECO:0000256" key="2">
    <source>
        <dbReference type="ARBA" id="ARBA00022692"/>
    </source>
</evidence>
<keyword evidence="2 5" id="KW-0812">Transmembrane</keyword>
<feature type="transmembrane region" description="Helical" evidence="5">
    <location>
        <begin position="139"/>
        <end position="158"/>
    </location>
</feature>
<dbReference type="Pfam" id="PF00146">
    <property type="entry name" value="NADHdh"/>
    <property type="match status" value="1"/>
</dbReference>
<feature type="transmembrane region" description="Helical" evidence="5">
    <location>
        <begin position="12"/>
        <end position="32"/>
    </location>
</feature>
<keyword evidence="3 5" id="KW-1133">Transmembrane helix</keyword>